<dbReference type="Proteomes" id="UP000006906">
    <property type="component" value="Chromosome 7"/>
</dbReference>
<reference evidence="1 2" key="1">
    <citation type="journal article" date="2007" name="Science">
        <title>The Chlamydomonas genome reveals the evolution of key animal and plant functions.</title>
        <authorList>
            <person name="Merchant S.S."/>
            <person name="Prochnik S.E."/>
            <person name="Vallon O."/>
            <person name="Harris E.H."/>
            <person name="Karpowicz S.J."/>
            <person name="Witman G.B."/>
            <person name="Terry A."/>
            <person name="Salamov A."/>
            <person name="Fritz-Laylin L.K."/>
            <person name="Marechal-Drouard L."/>
            <person name="Marshall W.F."/>
            <person name="Qu L.H."/>
            <person name="Nelson D.R."/>
            <person name="Sanderfoot A.A."/>
            <person name="Spalding M.H."/>
            <person name="Kapitonov V.V."/>
            <person name="Ren Q."/>
            <person name="Ferris P."/>
            <person name="Lindquist E."/>
            <person name="Shapiro H."/>
            <person name="Lucas S.M."/>
            <person name="Grimwood J."/>
            <person name="Schmutz J."/>
            <person name="Cardol P."/>
            <person name="Cerutti H."/>
            <person name="Chanfreau G."/>
            <person name="Chen C.L."/>
            <person name="Cognat V."/>
            <person name="Croft M.T."/>
            <person name="Dent R."/>
            <person name="Dutcher S."/>
            <person name="Fernandez E."/>
            <person name="Fukuzawa H."/>
            <person name="Gonzalez-Ballester D."/>
            <person name="Gonzalez-Halphen D."/>
            <person name="Hallmann A."/>
            <person name="Hanikenne M."/>
            <person name="Hippler M."/>
            <person name="Inwood W."/>
            <person name="Jabbari K."/>
            <person name="Kalanon M."/>
            <person name="Kuras R."/>
            <person name="Lefebvre P.A."/>
            <person name="Lemaire S.D."/>
            <person name="Lobanov A.V."/>
            <person name="Lohr M."/>
            <person name="Manuell A."/>
            <person name="Meier I."/>
            <person name="Mets L."/>
            <person name="Mittag M."/>
            <person name="Mittelmeier T."/>
            <person name="Moroney J.V."/>
            <person name="Moseley J."/>
            <person name="Napoli C."/>
            <person name="Nedelcu A.M."/>
            <person name="Niyogi K."/>
            <person name="Novoselov S.V."/>
            <person name="Paulsen I.T."/>
            <person name="Pazour G."/>
            <person name="Purton S."/>
            <person name="Ral J.P."/>
            <person name="Riano-Pachon D.M."/>
            <person name="Riekhof W."/>
            <person name="Rymarquis L."/>
            <person name="Schroda M."/>
            <person name="Stern D."/>
            <person name="Umen J."/>
            <person name="Willows R."/>
            <person name="Wilson N."/>
            <person name="Zimmer S.L."/>
            <person name="Allmer J."/>
            <person name="Balk J."/>
            <person name="Bisova K."/>
            <person name="Chen C.J."/>
            <person name="Elias M."/>
            <person name="Gendler K."/>
            <person name="Hauser C."/>
            <person name="Lamb M.R."/>
            <person name="Ledford H."/>
            <person name="Long J.C."/>
            <person name="Minagawa J."/>
            <person name="Page M.D."/>
            <person name="Pan J."/>
            <person name="Pootakham W."/>
            <person name="Roje S."/>
            <person name="Rose A."/>
            <person name="Stahlberg E."/>
            <person name="Terauchi A.M."/>
            <person name="Yang P."/>
            <person name="Ball S."/>
            <person name="Bowler C."/>
            <person name="Dieckmann C.L."/>
            <person name="Gladyshev V.N."/>
            <person name="Green P."/>
            <person name="Jorgensen R."/>
            <person name="Mayfield S."/>
            <person name="Mueller-Roeber B."/>
            <person name="Rajamani S."/>
            <person name="Sayre R.T."/>
            <person name="Brokstein P."/>
            <person name="Dubchak I."/>
            <person name="Goodstein D."/>
            <person name="Hornick L."/>
            <person name="Huang Y.W."/>
            <person name="Jhaveri J."/>
            <person name="Luo Y."/>
            <person name="Martinez D."/>
            <person name="Ngau W.C."/>
            <person name="Otillar B."/>
            <person name="Poliakov A."/>
            <person name="Porter A."/>
            <person name="Szajkowski L."/>
            <person name="Werner G."/>
            <person name="Zhou K."/>
            <person name="Grigoriev I.V."/>
            <person name="Rokhsar D.S."/>
            <person name="Grossman A.R."/>
        </authorList>
    </citation>
    <scope>NUCLEOTIDE SEQUENCE [LARGE SCALE GENOMIC DNA]</scope>
    <source>
        <strain evidence="2">CC-503</strain>
    </source>
</reference>
<dbReference type="RefSeq" id="XP_042922465.1">
    <property type="nucleotide sequence ID" value="XM_043063897.1"/>
</dbReference>
<dbReference type="InParanoid" id="A8I6H7"/>
<keyword evidence="2" id="KW-1185">Reference proteome</keyword>
<sequence>MALATAGKEGGHDAVREHLETLFLGQQNAHLLDDVIVGFVNTNEFKQRRYTVQELMTCAPSWGRPKHFKFVHAEIPYLATVDFWEGSQVDFVVIRLPNNGFTYRNLPCNLPCIMSTAPGAAPLRAHAHSGRHEEEEIHRHRHDGWVELDGTLLMEFFPGLAKSLGANFTSILFFYNYKHQRIDMQLFTDDSCAPGLMLTFELGYPYVDDQCQRRPLRRL</sequence>
<organism evidence="1 2">
    <name type="scientific">Chlamydomonas reinhardtii</name>
    <name type="common">Chlamydomonas smithii</name>
    <dbReference type="NCBI Taxonomy" id="3055"/>
    <lineage>
        <taxon>Eukaryota</taxon>
        <taxon>Viridiplantae</taxon>
        <taxon>Chlorophyta</taxon>
        <taxon>core chlorophytes</taxon>
        <taxon>Chlorophyceae</taxon>
        <taxon>CS clade</taxon>
        <taxon>Chlamydomonadales</taxon>
        <taxon>Chlamydomonadaceae</taxon>
        <taxon>Chlamydomonas</taxon>
    </lineage>
</organism>
<dbReference type="AlphaFoldDB" id="A8I6H7"/>
<dbReference type="GeneID" id="5726363"/>
<gene>
    <name evidence="1" type="ORF">CHLRE_07g317000v5</name>
</gene>
<name>A8I6H7_CHLRE</name>
<dbReference type="eggNOG" id="ENOG502T0KC">
    <property type="taxonomic scope" value="Eukaryota"/>
</dbReference>
<dbReference type="Gramene" id="PNW80421">
    <property type="protein sequence ID" value="PNW80421"/>
    <property type="gene ID" value="CHLRE_07g317000v5"/>
</dbReference>
<accession>A8I6H7</accession>
<evidence type="ECO:0000313" key="1">
    <source>
        <dbReference type="EMBL" id="PNW80421.1"/>
    </source>
</evidence>
<evidence type="ECO:0000313" key="2">
    <source>
        <dbReference type="Proteomes" id="UP000006906"/>
    </source>
</evidence>
<dbReference type="OrthoDB" id="526745at2759"/>
<dbReference type="KEGG" id="cre:CHLRE_07g317000v5"/>
<dbReference type="PaxDb" id="3055-EDP07068"/>
<dbReference type="HOGENOM" id="CLU_1263153_0_0_1"/>
<protein>
    <submittedName>
        <fullName evidence="1">Uncharacterized protein</fullName>
    </submittedName>
</protein>
<dbReference type="EMBL" id="CM008968">
    <property type="protein sequence ID" value="PNW80421.1"/>
    <property type="molecule type" value="Genomic_DNA"/>
</dbReference>
<dbReference type="OMA" id="LATVDFW"/>
<proteinExistence type="predicted"/>